<feature type="coiled-coil region" evidence="1">
    <location>
        <begin position="161"/>
        <end position="217"/>
    </location>
</feature>
<dbReference type="Pfam" id="PF01609">
    <property type="entry name" value="DDE_Tnp_1"/>
    <property type="match status" value="1"/>
</dbReference>
<evidence type="ECO:0000313" key="6">
    <source>
        <dbReference type="Proteomes" id="UP000001364"/>
    </source>
</evidence>
<dbReference type="GeneID" id="7330728"/>
<dbReference type="NCBIfam" id="NF033551">
    <property type="entry name" value="transpos_IS1182"/>
    <property type="match status" value="1"/>
</dbReference>
<dbReference type="InterPro" id="IPR002559">
    <property type="entry name" value="Transposase_11"/>
</dbReference>
<name>A0A0H3C5J7_CAUVN</name>
<dbReference type="KEGG" id="ccs:CCNA_01874"/>
<dbReference type="GO" id="GO:0004803">
    <property type="term" value="F:transposase activity"/>
    <property type="evidence" value="ECO:0007669"/>
    <property type="project" value="InterPro"/>
</dbReference>
<dbReference type="RefSeq" id="YP_002517247.1">
    <property type="nucleotide sequence ID" value="NC_011916.1"/>
</dbReference>
<evidence type="ECO:0000313" key="4">
    <source>
        <dbReference type="EMBL" id="ACL93742.1"/>
    </source>
</evidence>
<evidence type="ECO:0000256" key="1">
    <source>
        <dbReference type="SAM" id="Coils"/>
    </source>
</evidence>
<feature type="domain" description="Transposase IS4-like" evidence="2">
    <location>
        <begin position="241"/>
        <end position="463"/>
    </location>
</feature>
<protein>
    <submittedName>
        <fullName evidence="4 5">Transposase</fullName>
    </submittedName>
</protein>
<dbReference type="GO" id="GO:0003677">
    <property type="term" value="F:DNA binding"/>
    <property type="evidence" value="ECO:0007669"/>
    <property type="project" value="InterPro"/>
</dbReference>
<dbReference type="InterPro" id="IPR008490">
    <property type="entry name" value="Transposase_InsH_N"/>
</dbReference>
<feature type="domain" description="Transposase InsH N-terminal" evidence="3">
    <location>
        <begin position="21"/>
        <end position="114"/>
    </location>
</feature>
<evidence type="ECO:0000313" key="5">
    <source>
        <dbReference type="EMBL" id="ACL95339.1"/>
    </source>
</evidence>
<evidence type="ECO:0000259" key="3">
    <source>
        <dbReference type="Pfam" id="PF05598"/>
    </source>
</evidence>
<evidence type="ECO:0000259" key="2">
    <source>
        <dbReference type="Pfam" id="PF01609"/>
    </source>
</evidence>
<keyword evidence="1" id="KW-0175">Coiled coil</keyword>
<gene>
    <name evidence="4" type="ordered locus">CCNA_00275</name>
    <name evidence="5" type="ordered locus">CCNA_01874</name>
</gene>
<proteinExistence type="predicted"/>
<dbReference type="PATRIC" id="fig|565050.3.peg.1835"/>
<dbReference type="Proteomes" id="UP000001364">
    <property type="component" value="Chromosome"/>
</dbReference>
<dbReference type="AlphaFoldDB" id="A0A0H3C5J7"/>
<dbReference type="RefSeq" id="YP_002515650.1">
    <property type="nucleotide sequence ID" value="NC_011916.1"/>
</dbReference>
<organism evidence="4 6">
    <name type="scientific">Caulobacter vibrioides (strain NA1000 / CB15N)</name>
    <name type="common">Caulobacter crescentus</name>
    <dbReference type="NCBI Taxonomy" id="565050"/>
    <lineage>
        <taxon>Bacteria</taxon>
        <taxon>Pseudomonadati</taxon>
        <taxon>Pseudomonadota</taxon>
        <taxon>Alphaproteobacteria</taxon>
        <taxon>Caulobacterales</taxon>
        <taxon>Caulobacteraceae</taxon>
        <taxon>Caulobacter</taxon>
    </lineage>
</organism>
<dbReference type="Pfam" id="PF05598">
    <property type="entry name" value="DUF772"/>
    <property type="match status" value="1"/>
</dbReference>
<keyword evidence="6" id="KW-1185">Reference proteome</keyword>
<dbReference type="EMBL" id="CP001340">
    <property type="protein sequence ID" value="ACL93742.1"/>
    <property type="molecule type" value="Genomic_DNA"/>
</dbReference>
<reference evidence="4 6" key="1">
    <citation type="journal article" date="2010" name="J. Bacteriol.">
        <title>The genetic basis of laboratory adaptation in Caulobacter crescentus.</title>
        <authorList>
            <person name="Marks M.E."/>
            <person name="Castro-Rojas C.M."/>
            <person name="Teiling C."/>
            <person name="Du L."/>
            <person name="Kapatral V."/>
            <person name="Walunas T.L."/>
            <person name="Crosson S."/>
        </authorList>
    </citation>
    <scope>NUCLEOTIDE SEQUENCE [LARGE SCALE GENOMIC DNA]</scope>
    <source>
        <strain evidence="4">NA1000</strain>
        <strain evidence="6">NA1000 / CB15N</strain>
    </source>
</reference>
<dbReference type="GO" id="GO:0006313">
    <property type="term" value="P:DNA transposition"/>
    <property type="evidence" value="ECO:0007669"/>
    <property type="project" value="InterPro"/>
</dbReference>
<dbReference type="EMBL" id="CP001340">
    <property type="protein sequence ID" value="ACL95339.1"/>
    <property type="molecule type" value="Genomic_DNA"/>
</dbReference>
<dbReference type="KEGG" id="ccs:CCNA_00275"/>
<dbReference type="PANTHER" id="PTHR33408:SF2">
    <property type="entry name" value="TRANSPOSASE DDE DOMAIN-CONTAINING PROTEIN"/>
    <property type="match status" value="1"/>
</dbReference>
<dbReference type="InterPro" id="IPR047629">
    <property type="entry name" value="IS1182_transpos"/>
</dbReference>
<dbReference type="OrthoDB" id="9774608at2"/>
<dbReference type="RefSeq" id="WP_010918162.1">
    <property type="nucleotide sequence ID" value="NC_011916.1"/>
</dbReference>
<sequence length="481" mass="53852">MDLSRFVEGCDRRQPTLLPECLDDYVAEENPVRVVDVFVDDLDLGTLGFEGLTPAVTGRPAYHPAMLLKLYVYGYLNKVQSSRRLEREARRNVELMWLTGRLAPDHKTIADFRKDNGPAIQAACAQFVVLCRQIGLFGAALVAIDGSKFKAVNTRDKNFTANKLKKRLEQVAEHIAGYLRDLDTADRQEGEAAETRSERLKEKVERLREQMRWLQTMEAKVAASPDGQVSLTDPDARSMATTGRGSGMVGYNVQSAVETEHHLIVAHDVVMTGSDRQQLSSMAARTKDALGVETLDVLADRGYFSGEEILACEALGVTPYVPRPLTSGAKANGRFGKQDFVYLPEQDVYRCPSGALLPRHMTNVENGMTLHRYWDHFSCQSCALKPQCTPSIARRVTRWEHEAVIDAMQRRMDLTPGAMRQRRRTVEHPFGTIKAWMGSTHFLMKRLPNVKTEIGLHILAYNLKRVIAILGVGPLMKAIQA</sequence>
<reference evidence="4" key="2">
    <citation type="submission" date="2016-09" db="EMBL/GenBank/DDBJ databases">
        <authorList>
            <person name="Schrader J."/>
            <person name="Viollier P."/>
            <person name="Radhakrishnan S."/>
            <person name="Ely B."/>
            <person name="Crosson S."/>
        </authorList>
    </citation>
    <scope>NUCLEOTIDE SEQUENCE</scope>
    <source>
        <strain evidence="4">NA1000</strain>
    </source>
</reference>
<dbReference type="PANTHER" id="PTHR33408">
    <property type="entry name" value="TRANSPOSASE"/>
    <property type="match status" value="1"/>
</dbReference>
<dbReference type="GeneID" id="7331422"/>
<accession>A0A0H3C5J7</accession>
<dbReference type="HOGENOM" id="CLU_021293_12_3_5"/>